<accession>A0A0L0H9I9</accession>
<dbReference type="PANTHER" id="PTHR33560">
    <property type="entry name" value="PROTEIN FAM227B"/>
    <property type="match status" value="1"/>
</dbReference>
<dbReference type="Proteomes" id="UP000053201">
    <property type="component" value="Unassembled WGS sequence"/>
</dbReference>
<evidence type="ECO:0000256" key="1">
    <source>
        <dbReference type="ARBA" id="ARBA00008666"/>
    </source>
</evidence>
<dbReference type="EMBL" id="KQ257464">
    <property type="protein sequence ID" value="KNC97318.1"/>
    <property type="molecule type" value="Genomic_DNA"/>
</dbReference>
<dbReference type="AlphaFoldDB" id="A0A0L0H9I9"/>
<reference evidence="3 4" key="1">
    <citation type="submission" date="2009-08" db="EMBL/GenBank/DDBJ databases">
        <title>The Genome Sequence of Spizellomyces punctatus strain DAOM BR117.</title>
        <authorList>
            <consortium name="The Broad Institute Genome Sequencing Platform"/>
            <person name="Russ C."/>
            <person name="Cuomo C."/>
            <person name="Shea T."/>
            <person name="Young S.K."/>
            <person name="Zeng Q."/>
            <person name="Koehrsen M."/>
            <person name="Haas B."/>
            <person name="Borodovsky M."/>
            <person name="Guigo R."/>
            <person name="Alvarado L."/>
            <person name="Berlin A."/>
            <person name="Bochicchio J."/>
            <person name="Borenstein D."/>
            <person name="Chapman S."/>
            <person name="Chen Z."/>
            <person name="Engels R."/>
            <person name="Freedman E."/>
            <person name="Gellesch M."/>
            <person name="Goldberg J."/>
            <person name="Griggs A."/>
            <person name="Gujja S."/>
            <person name="Heiman D."/>
            <person name="Hepburn T."/>
            <person name="Howarth C."/>
            <person name="Jen D."/>
            <person name="Larson L."/>
            <person name="Lewis B."/>
            <person name="Mehta T."/>
            <person name="Park D."/>
            <person name="Pearson M."/>
            <person name="Roberts A."/>
            <person name="Saif S."/>
            <person name="Shenoy N."/>
            <person name="Sisk P."/>
            <person name="Stolte C."/>
            <person name="Sykes S."/>
            <person name="Thomson T."/>
            <person name="Walk T."/>
            <person name="White J."/>
            <person name="Yandava C."/>
            <person name="Burger G."/>
            <person name="Gray M.W."/>
            <person name="Holland P.W.H."/>
            <person name="King N."/>
            <person name="Lang F.B.F."/>
            <person name="Roger A.J."/>
            <person name="Ruiz-Trillo I."/>
            <person name="Lander E."/>
            <person name="Nusbaum C."/>
        </authorList>
    </citation>
    <scope>NUCLEOTIDE SEQUENCE [LARGE SCALE GENOMIC DNA]</scope>
    <source>
        <strain evidence="3 4">DAOM BR117</strain>
    </source>
</reference>
<dbReference type="GeneID" id="27690475"/>
<organism evidence="3 4">
    <name type="scientific">Spizellomyces punctatus (strain DAOM BR117)</name>
    <dbReference type="NCBI Taxonomy" id="645134"/>
    <lineage>
        <taxon>Eukaryota</taxon>
        <taxon>Fungi</taxon>
        <taxon>Fungi incertae sedis</taxon>
        <taxon>Chytridiomycota</taxon>
        <taxon>Chytridiomycota incertae sedis</taxon>
        <taxon>Chytridiomycetes</taxon>
        <taxon>Spizellomycetales</taxon>
        <taxon>Spizellomycetaceae</taxon>
        <taxon>Spizellomyces</taxon>
    </lineage>
</organism>
<dbReference type="STRING" id="645134.A0A0L0H9I9"/>
<sequence>MADRPSMYRRNTAVTPLSQRTVSVSINGSLSELPSGWTSAVQSARPKATQPVKLPPSTLNEIISHLTNDSRTLSDQNGQAEPPVSENAAHKAFLSSDAWPRLGDPQPHSQAVKQVDIRSKLSGIVPSNALELDDLNSRIRQLAAKLRLTDPETELKLAVNSEDSDAPATDGLLTSIIDPVVPFSSIFLTEVPRLRSNGERDGSELPSPLMAVPQEKSIEHAKFPGVQETPLSLPNGVAPKRMLFRVLQSRTHRRKLRQKFMKTETECILMDCFWYMFLHFWQPKAHVDKDKLFARISQNYVHLLLKTGSKEKDDFCSLFPDVMSQAVYVSFCECFPDSIKQFDEEFQTNLCDVLSEWMNGLKPTFPTKWKQIGPIVNGSSSKSELKVEGQGNGQEQSFLDEVMGKSESMHGDLLKQDAVPSCPMGPGPQTHRVWFDANRNSGIVERYLGKAERRTLKIHRAEIIRETLLNDNPTYRQIILESLRRSRKLQRTYKLSQEEAQREKNRLLQSLNEQLTRERKRIWKILAKPEQVKASADQIVDDIQKLREKTPTINLSR</sequence>
<dbReference type="Pfam" id="PF14922">
    <property type="entry name" value="FWWh"/>
    <property type="match status" value="1"/>
</dbReference>
<name>A0A0L0H9I9_SPIPD</name>
<keyword evidence="2" id="KW-0175">Coiled coil</keyword>
<dbReference type="PANTHER" id="PTHR33560:SF1">
    <property type="entry name" value="PROTEIN FAM227A"/>
    <property type="match status" value="1"/>
</dbReference>
<dbReference type="VEuPathDB" id="FungiDB:SPPG_07247"/>
<evidence type="ECO:0000313" key="4">
    <source>
        <dbReference type="Proteomes" id="UP000053201"/>
    </source>
</evidence>
<gene>
    <name evidence="3" type="ORF">SPPG_07247</name>
</gene>
<dbReference type="RefSeq" id="XP_016605358.1">
    <property type="nucleotide sequence ID" value="XM_016755411.1"/>
</dbReference>
<dbReference type="OrthoDB" id="73353at2759"/>
<evidence type="ECO:0000256" key="2">
    <source>
        <dbReference type="SAM" id="Coils"/>
    </source>
</evidence>
<comment type="similarity">
    <text evidence="1">Belongs to the FAM227 family.</text>
</comment>
<dbReference type="InParanoid" id="A0A0L0H9I9"/>
<proteinExistence type="inferred from homology"/>
<feature type="coiled-coil region" evidence="2">
    <location>
        <begin position="486"/>
        <end position="521"/>
    </location>
</feature>
<keyword evidence="4" id="KW-1185">Reference proteome</keyword>
<dbReference type="eggNOG" id="ENOG502RXR1">
    <property type="taxonomic scope" value="Eukaryota"/>
</dbReference>
<evidence type="ECO:0000313" key="3">
    <source>
        <dbReference type="EMBL" id="KNC97318.1"/>
    </source>
</evidence>
<protein>
    <submittedName>
        <fullName evidence="3">Uncharacterized protein</fullName>
    </submittedName>
</protein>
<dbReference type="InterPro" id="IPR029417">
    <property type="entry name" value="FAM227"/>
</dbReference>